<dbReference type="Gene3D" id="1.10.10.10">
    <property type="entry name" value="Winged helix-like DNA-binding domain superfamily/Winged helix DNA-binding domain"/>
    <property type="match status" value="1"/>
</dbReference>
<dbReference type="Pfam" id="PF00196">
    <property type="entry name" value="GerE"/>
    <property type="match status" value="1"/>
</dbReference>
<dbReference type="RefSeq" id="WP_228351921.1">
    <property type="nucleotide sequence ID" value="NZ_JACEGA010000001.1"/>
</dbReference>
<feature type="transmembrane region" description="Helical" evidence="4">
    <location>
        <begin position="70"/>
        <end position="95"/>
    </location>
</feature>
<feature type="transmembrane region" description="Helical" evidence="4">
    <location>
        <begin position="170"/>
        <end position="187"/>
    </location>
</feature>
<dbReference type="SMART" id="SM00421">
    <property type="entry name" value="HTH_LUXR"/>
    <property type="match status" value="1"/>
</dbReference>
<feature type="transmembrane region" description="Helical" evidence="4">
    <location>
        <begin position="38"/>
        <end position="58"/>
    </location>
</feature>
<feature type="domain" description="HTH luxR-type" evidence="5">
    <location>
        <begin position="234"/>
        <end position="299"/>
    </location>
</feature>
<keyword evidence="1" id="KW-0805">Transcription regulation</keyword>
<protein>
    <recommendedName>
        <fullName evidence="5">HTH luxR-type domain-containing protein</fullName>
    </recommendedName>
</protein>
<dbReference type="PROSITE" id="PS50043">
    <property type="entry name" value="HTH_LUXR_2"/>
    <property type="match status" value="1"/>
</dbReference>
<gene>
    <name evidence="6" type="ORF">H0486_04805</name>
</gene>
<feature type="transmembrane region" description="Helical" evidence="4">
    <location>
        <begin position="107"/>
        <end position="130"/>
    </location>
</feature>
<keyword evidence="3" id="KW-0804">Transcription</keyword>
<evidence type="ECO:0000256" key="1">
    <source>
        <dbReference type="ARBA" id="ARBA00023015"/>
    </source>
</evidence>
<evidence type="ECO:0000259" key="5">
    <source>
        <dbReference type="PROSITE" id="PS50043"/>
    </source>
</evidence>
<keyword evidence="4" id="KW-1133">Transmembrane helix</keyword>
<dbReference type="PRINTS" id="PR00038">
    <property type="entry name" value="HTHLUXR"/>
</dbReference>
<keyword evidence="7" id="KW-1185">Reference proteome</keyword>
<keyword evidence="4" id="KW-0472">Membrane</keyword>
<evidence type="ECO:0000256" key="3">
    <source>
        <dbReference type="ARBA" id="ARBA00023163"/>
    </source>
</evidence>
<dbReference type="SUPFAM" id="SSF46894">
    <property type="entry name" value="C-terminal effector domain of the bipartite response regulators"/>
    <property type="match status" value="1"/>
</dbReference>
<proteinExistence type="predicted"/>
<dbReference type="AlphaFoldDB" id="A0A839JY00"/>
<keyword evidence="4" id="KW-0812">Transmembrane</keyword>
<evidence type="ECO:0000313" key="6">
    <source>
        <dbReference type="EMBL" id="MBB2182194.1"/>
    </source>
</evidence>
<feature type="transmembrane region" description="Helical" evidence="4">
    <location>
        <begin position="142"/>
        <end position="158"/>
    </location>
</feature>
<dbReference type="Proteomes" id="UP000574276">
    <property type="component" value="Unassembled WGS sequence"/>
</dbReference>
<dbReference type="PROSITE" id="PS00622">
    <property type="entry name" value="HTH_LUXR_1"/>
    <property type="match status" value="1"/>
</dbReference>
<dbReference type="InterPro" id="IPR000792">
    <property type="entry name" value="Tscrpt_reg_LuxR_C"/>
</dbReference>
<accession>A0A839JY00</accession>
<keyword evidence="2" id="KW-0238">DNA-binding</keyword>
<dbReference type="PANTHER" id="PTHR44688">
    <property type="entry name" value="DNA-BINDING TRANSCRIPTIONAL ACTIVATOR DEVR_DOSR"/>
    <property type="match status" value="1"/>
</dbReference>
<dbReference type="GO" id="GO:0003677">
    <property type="term" value="F:DNA binding"/>
    <property type="evidence" value="ECO:0007669"/>
    <property type="project" value="UniProtKB-KW"/>
</dbReference>
<evidence type="ECO:0000256" key="4">
    <source>
        <dbReference type="SAM" id="Phobius"/>
    </source>
</evidence>
<sequence length="300" mass="35037">MENLLLLYYFIALALGIFCLGCYFTIHRQNKNEIIKTFLICYGLFCLFILATTILAFLVRMTTHSNNTLILIITAAQFFGIFTSMLILTFLICKIHLVPFTGKARKILLLFTIIIWCFCILRDSGVHRAYLSPYLGLVDDELFFIVVAIFNIFIYCRYRKNIENLKLYKILRTTFFIILLSVPGFIIDEFLSSRGFRLLIFTPLFFILISIFSLYSFFNYHEAMQSERYDITDELRARIGITERELEVAKLLLKGYSYQKIADELIISISTVRAHVTSIYKKAGINSRYELYNIINKTDL</sequence>
<comment type="caution">
    <text evidence="6">The sequence shown here is derived from an EMBL/GenBank/DDBJ whole genome shotgun (WGS) entry which is preliminary data.</text>
</comment>
<dbReference type="GO" id="GO:0006355">
    <property type="term" value="P:regulation of DNA-templated transcription"/>
    <property type="evidence" value="ECO:0007669"/>
    <property type="project" value="InterPro"/>
</dbReference>
<evidence type="ECO:0000256" key="2">
    <source>
        <dbReference type="ARBA" id="ARBA00023125"/>
    </source>
</evidence>
<dbReference type="EMBL" id="JACEGA010000001">
    <property type="protein sequence ID" value="MBB2182194.1"/>
    <property type="molecule type" value="Genomic_DNA"/>
</dbReference>
<reference evidence="6 7" key="1">
    <citation type="submission" date="2020-07" db="EMBL/GenBank/DDBJ databases">
        <title>Characterization and genome sequencing of isolate MD1, a novel member within the family Lachnospiraceae.</title>
        <authorList>
            <person name="Rettenmaier R."/>
            <person name="Di Bello L."/>
            <person name="Zinser C."/>
            <person name="Scheitz K."/>
            <person name="Liebl W."/>
            <person name="Zverlov V."/>
        </authorList>
    </citation>
    <scope>NUCLEOTIDE SEQUENCE [LARGE SCALE GENOMIC DNA]</scope>
    <source>
        <strain evidence="6 7">MD1</strain>
    </source>
</reference>
<dbReference type="PANTHER" id="PTHR44688:SF16">
    <property type="entry name" value="DNA-BINDING TRANSCRIPTIONAL ACTIVATOR DEVR_DOSR"/>
    <property type="match status" value="1"/>
</dbReference>
<name>A0A839JY00_9FIRM</name>
<evidence type="ECO:0000313" key="7">
    <source>
        <dbReference type="Proteomes" id="UP000574276"/>
    </source>
</evidence>
<organism evidence="6 7">
    <name type="scientific">Variimorphobacter saccharofermentans</name>
    <dbReference type="NCBI Taxonomy" id="2755051"/>
    <lineage>
        <taxon>Bacteria</taxon>
        <taxon>Bacillati</taxon>
        <taxon>Bacillota</taxon>
        <taxon>Clostridia</taxon>
        <taxon>Lachnospirales</taxon>
        <taxon>Lachnospiraceae</taxon>
        <taxon>Variimorphobacter</taxon>
    </lineage>
</organism>
<dbReference type="InterPro" id="IPR016032">
    <property type="entry name" value="Sig_transdc_resp-reg_C-effctor"/>
</dbReference>
<feature type="transmembrane region" description="Helical" evidence="4">
    <location>
        <begin position="6"/>
        <end position="26"/>
    </location>
</feature>
<dbReference type="CDD" id="cd06170">
    <property type="entry name" value="LuxR_C_like"/>
    <property type="match status" value="1"/>
</dbReference>
<dbReference type="InterPro" id="IPR036388">
    <property type="entry name" value="WH-like_DNA-bd_sf"/>
</dbReference>
<feature type="transmembrane region" description="Helical" evidence="4">
    <location>
        <begin position="199"/>
        <end position="218"/>
    </location>
</feature>